<dbReference type="PROSITE" id="PS50013">
    <property type="entry name" value="CHROMO_2"/>
    <property type="match status" value="1"/>
</dbReference>
<feature type="compositionally biased region" description="Basic residues" evidence="10">
    <location>
        <begin position="94"/>
        <end position="103"/>
    </location>
</feature>
<dbReference type="Gene3D" id="3.90.120.10">
    <property type="entry name" value="DNA Methylase, subunit A, domain 2"/>
    <property type="match status" value="1"/>
</dbReference>
<keyword evidence="5 9" id="KW-0949">S-adenosyl-L-methionine</keyword>
<dbReference type="Gene3D" id="2.30.30.490">
    <property type="match status" value="1"/>
</dbReference>
<dbReference type="InterPro" id="IPR050390">
    <property type="entry name" value="C5-Methyltransferase"/>
</dbReference>
<dbReference type="PROSITE" id="PS00598">
    <property type="entry name" value="CHROMO_1"/>
    <property type="match status" value="1"/>
</dbReference>
<dbReference type="GO" id="GO:0044027">
    <property type="term" value="P:negative regulation of gene expression via chromosomal CpG island methylation"/>
    <property type="evidence" value="ECO:0000318"/>
    <property type="project" value="GO_Central"/>
</dbReference>
<dbReference type="EC" id="2.1.1.37" evidence="2"/>
<gene>
    <name evidence="13" type="primary">MET1-3</name>
    <name evidence="13" type="ORF">SELMODRAFT_132507</name>
</gene>
<dbReference type="PANTHER" id="PTHR10629:SF50">
    <property type="entry name" value="DNA (CYTOSINE-5)-METHYLTRANSFERASE CMT3"/>
    <property type="match status" value="1"/>
</dbReference>
<dbReference type="STRING" id="88036.D8T5E8"/>
<evidence type="ECO:0000256" key="8">
    <source>
        <dbReference type="ARBA" id="ARBA00047422"/>
    </source>
</evidence>
<dbReference type="InterPro" id="IPR000953">
    <property type="entry name" value="Chromo/chromo_shadow_dom"/>
</dbReference>
<evidence type="ECO:0000256" key="7">
    <source>
        <dbReference type="ARBA" id="ARBA00023242"/>
    </source>
</evidence>
<name>D8T5E8_SELML</name>
<dbReference type="PRINTS" id="PR00105">
    <property type="entry name" value="C5METTRFRASE"/>
</dbReference>
<evidence type="ECO:0000259" key="11">
    <source>
        <dbReference type="PROSITE" id="PS50013"/>
    </source>
</evidence>
<comment type="similarity">
    <text evidence="9">Belongs to the class I-like SAM-binding methyltransferase superfamily. C5-methyltransferase family.</text>
</comment>
<dbReference type="InterPro" id="IPR023779">
    <property type="entry name" value="Chromodomain_CS"/>
</dbReference>
<sequence>MAKVGTGSARSRKKSGPRRASATSSGTVKEEDVAAKEDPCPQRPSGDCIVVLDSSEEDQLSPSAVVREEDIGKKVDKKAGKSVQRKDPGPNPKPKPKPRKSFGPKKQPLPPPPSPDDDDFAQEPILVESDDDDEEDSPSAALVACPRKGHKLAVKAHFVGKPIPAARAKRQWPNRYDKSAGAGSQKCVEHYEEAVVDGKHYKVGDCVALELQGDDAEYLGKVLEFFKTANQENWFRVQWFFRFSDTVCLRLCGYPDCKCSLQAIGDLDDVHLDNKRVFLSDDEDDNMIECIIKKVKVSYAPVMDAFSKKKIKQSCDYYFDMGYTGDFSTFYKVPSGNVFVFSTDALEDASSSFQTAVTRCSDTIKPELILLDLYCGCGAMSTGLSMGAALGGVNLVTKWAVDYNEHACNSMKYNHPETEVRNEDAECFLLLLKEWQKLCTKYEGHVADDNSNASSPDSNTLGADEYAADEYEVQQVVDIRMAGIQKPKKPDTSSKMPEKPIKRRLEFKVRWKGYTSDHDTWEPVDHLDSCQERIRDFVLEGRRRRILPLPGDVDMVCGGPPCQGASGYNRFRNTEAPLTCPRNRQMVIFMDIVGFLRPKFVLMENVVDILKFQQGLLGRYAMFRLVDMRYQAKLGMMAAGSYGLPQFRMRVFLWGAAPSEMLPAFPLPSHDAIYKGNVPNQFSRNVVKHIGERQLEKALFLGDSISDLPPVKNCETRDEIPYRDGPKTEFQTRIRSARDDFTVFYGRGPRAMNSTVHDHRPLRLNDDDYQRACRIPKRKGANFRDLGGLKIKDDNSVTLDLTVEREYLPSGKPLIPDYAISFIKGRSLKPFARMWWDETVPTVITRAEPHNHRMLHPTQDRVLTVRENARLQGFPDWYKLTGSVKERYIQVGNAVAMPVARALGYSLALTTQRLCKEPRLELPAGFPCFESQE</sequence>
<evidence type="ECO:0000256" key="2">
    <source>
        <dbReference type="ARBA" id="ARBA00011975"/>
    </source>
</evidence>
<evidence type="ECO:0000256" key="6">
    <source>
        <dbReference type="ARBA" id="ARBA00023125"/>
    </source>
</evidence>
<feature type="compositionally biased region" description="Basic and acidic residues" evidence="10">
    <location>
        <begin position="66"/>
        <end position="88"/>
    </location>
</feature>
<evidence type="ECO:0000256" key="4">
    <source>
        <dbReference type="ARBA" id="ARBA00022679"/>
    </source>
</evidence>
<dbReference type="HOGENOM" id="CLU_004921_0_0_1"/>
<keyword evidence="7" id="KW-0539">Nucleus</keyword>
<dbReference type="GO" id="GO:0005634">
    <property type="term" value="C:nucleus"/>
    <property type="evidence" value="ECO:0000318"/>
    <property type="project" value="GO_Central"/>
</dbReference>
<feature type="region of interest" description="Disordered" evidence="10">
    <location>
        <begin position="1"/>
        <end position="121"/>
    </location>
</feature>
<dbReference type="FunFam" id="3.90.120.10:FF:000003">
    <property type="entry name" value="DNA (cytosine-5)-methyltransferase 1"/>
    <property type="match status" value="1"/>
</dbReference>
<feature type="active site" evidence="9">
    <location>
        <position position="562"/>
    </location>
</feature>
<comment type="subcellular location">
    <subcellularLocation>
        <location evidence="1">Nucleus</location>
    </subcellularLocation>
</comment>
<dbReference type="SUPFAM" id="SSF54160">
    <property type="entry name" value="Chromo domain-like"/>
    <property type="match status" value="1"/>
</dbReference>
<dbReference type="Gene3D" id="3.40.50.150">
    <property type="entry name" value="Vaccinia Virus protein VP39"/>
    <property type="match status" value="2"/>
</dbReference>
<dbReference type="FunCoup" id="D8T5E8">
    <property type="interactions" value="266"/>
</dbReference>
<organism evidence="14">
    <name type="scientific">Selaginella moellendorffii</name>
    <name type="common">Spikemoss</name>
    <dbReference type="NCBI Taxonomy" id="88036"/>
    <lineage>
        <taxon>Eukaryota</taxon>
        <taxon>Viridiplantae</taxon>
        <taxon>Streptophyta</taxon>
        <taxon>Embryophyta</taxon>
        <taxon>Tracheophyta</taxon>
        <taxon>Lycopodiopsida</taxon>
        <taxon>Selaginellales</taxon>
        <taxon>Selaginellaceae</taxon>
        <taxon>Selaginella</taxon>
    </lineage>
</organism>
<dbReference type="KEGG" id="smo:SELMODRAFT_132507"/>
<protein>
    <recommendedName>
        <fullName evidence="2">DNA (cytosine-5-)-methyltransferase</fullName>
        <ecNumber evidence="2">2.1.1.37</ecNumber>
    </recommendedName>
</protein>
<feature type="domain" description="BAH" evidence="12">
    <location>
        <begin position="199"/>
        <end position="334"/>
    </location>
</feature>
<dbReference type="Pfam" id="PF01426">
    <property type="entry name" value="BAH"/>
    <property type="match status" value="1"/>
</dbReference>
<dbReference type="Pfam" id="PF00385">
    <property type="entry name" value="Chromo"/>
    <property type="match status" value="1"/>
</dbReference>
<evidence type="ECO:0000256" key="9">
    <source>
        <dbReference type="PROSITE-ProRule" id="PRU01016"/>
    </source>
</evidence>
<feature type="compositionally biased region" description="Basic and acidic residues" evidence="10">
    <location>
        <begin position="28"/>
        <end position="40"/>
    </location>
</feature>
<evidence type="ECO:0000256" key="1">
    <source>
        <dbReference type="ARBA" id="ARBA00004123"/>
    </source>
</evidence>
<dbReference type="SUPFAM" id="SSF53335">
    <property type="entry name" value="S-adenosyl-L-methionine-dependent methyltransferases"/>
    <property type="match status" value="1"/>
</dbReference>
<proteinExistence type="inferred from homology"/>
<evidence type="ECO:0000259" key="12">
    <source>
        <dbReference type="PROSITE" id="PS51038"/>
    </source>
</evidence>
<dbReference type="SMART" id="SM00439">
    <property type="entry name" value="BAH"/>
    <property type="match status" value="1"/>
</dbReference>
<keyword evidence="14" id="KW-1185">Reference proteome</keyword>
<dbReference type="OMA" id="GEPDYIG"/>
<dbReference type="InterPro" id="IPR029063">
    <property type="entry name" value="SAM-dependent_MTases_sf"/>
</dbReference>
<dbReference type="SMART" id="SM00298">
    <property type="entry name" value="CHROMO"/>
    <property type="match status" value="1"/>
</dbReference>
<dbReference type="eggNOG" id="ENOG502QW29">
    <property type="taxonomic scope" value="Eukaryota"/>
</dbReference>
<dbReference type="InterPro" id="IPR001525">
    <property type="entry name" value="C5_MeTfrase"/>
</dbReference>
<dbReference type="Proteomes" id="UP000001514">
    <property type="component" value="Unassembled WGS sequence"/>
</dbReference>
<accession>D8T5E8</accession>
<evidence type="ECO:0000256" key="10">
    <source>
        <dbReference type="SAM" id="MobiDB-lite"/>
    </source>
</evidence>
<dbReference type="AlphaFoldDB" id="D8T5E8"/>
<dbReference type="EMBL" id="GL377677">
    <property type="protein sequence ID" value="EFJ08130.1"/>
    <property type="molecule type" value="Genomic_DNA"/>
</dbReference>
<comment type="catalytic activity">
    <reaction evidence="8">
        <text>a 2'-deoxycytidine in DNA + S-adenosyl-L-methionine = a 5-methyl-2'-deoxycytidine in DNA + S-adenosyl-L-homocysteine + H(+)</text>
        <dbReference type="Rhea" id="RHEA:13681"/>
        <dbReference type="Rhea" id="RHEA-COMP:11369"/>
        <dbReference type="Rhea" id="RHEA-COMP:11370"/>
        <dbReference type="ChEBI" id="CHEBI:15378"/>
        <dbReference type="ChEBI" id="CHEBI:57856"/>
        <dbReference type="ChEBI" id="CHEBI:59789"/>
        <dbReference type="ChEBI" id="CHEBI:85452"/>
        <dbReference type="ChEBI" id="CHEBI:85454"/>
        <dbReference type="EC" id="2.1.1.37"/>
    </reaction>
</comment>
<reference evidence="13 14" key="1">
    <citation type="journal article" date="2011" name="Science">
        <title>The Selaginella genome identifies genetic changes associated with the evolution of vascular plants.</title>
        <authorList>
            <person name="Banks J.A."/>
            <person name="Nishiyama T."/>
            <person name="Hasebe M."/>
            <person name="Bowman J.L."/>
            <person name="Gribskov M."/>
            <person name="dePamphilis C."/>
            <person name="Albert V.A."/>
            <person name="Aono N."/>
            <person name="Aoyama T."/>
            <person name="Ambrose B.A."/>
            <person name="Ashton N.W."/>
            <person name="Axtell M.J."/>
            <person name="Barker E."/>
            <person name="Barker M.S."/>
            <person name="Bennetzen J.L."/>
            <person name="Bonawitz N.D."/>
            <person name="Chapple C."/>
            <person name="Cheng C."/>
            <person name="Correa L.G."/>
            <person name="Dacre M."/>
            <person name="DeBarry J."/>
            <person name="Dreyer I."/>
            <person name="Elias M."/>
            <person name="Engstrom E.M."/>
            <person name="Estelle M."/>
            <person name="Feng L."/>
            <person name="Finet C."/>
            <person name="Floyd S.K."/>
            <person name="Frommer W.B."/>
            <person name="Fujita T."/>
            <person name="Gramzow L."/>
            <person name="Gutensohn M."/>
            <person name="Harholt J."/>
            <person name="Hattori M."/>
            <person name="Heyl A."/>
            <person name="Hirai T."/>
            <person name="Hiwatashi Y."/>
            <person name="Ishikawa M."/>
            <person name="Iwata M."/>
            <person name="Karol K.G."/>
            <person name="Koehler B."/>
            <person name="Kolukisaoglu U."/>
            <person name="Kubo M."/>
            <person name="Kurata T."/>
            <person name="Lalonde S."/>
            <person name="Li K."/>
            <person name="Li Y."/>
            <person name="Litt A."/>
            <person name="Lyons E."/>
            <person name="Manning G."/>
            <person name="Maruyama T."/>
            <person name="Michael T.P."/>
            <person name="Mikami K."/>
            <person name="Miyazaki S."/>
            <person name="Morinaga S."/>
            <person name="Murata T."/>
            <person name="Mueller-Roeber B."/>
            <person name="Nelson D.R."/>
            <person name="Obara M."/>
            <person name="Oguri Y."/>
            <person name="Olmstead R.G."/>
            <person name="Onodera N."/>
            <person name="Petersen B.L."/>
            <person name="Pils B."/>
            <person name="Prigge M."/>
            <person name="Rensing S.A."/>
            <person name="Riano-Pachon D.M."/>
            <person name="Roberts A.W."/>
            <person name="Sato Y."/>
            <person name="Scheller H.V."/>
            <person name="Schulz B."/>
            <person name="Schulz C."/>
            <person name="Shakirov E.V."/>
            <person name="Shibagaki N."/>
            <person name="Shinohara N."/>
            <person name="Shippen D.E."/>
            <person name="Soerensen I."/>
            <person name="Sotooka R."/>
            <person name="Sugimoto N."/>
            <person name="Sugita M."/>
            <person name="Sumikawa N."/>
            <person name="Tanurdzic M."/>
            <person name="Theissen G."/>
            <person name="Ulvskov P."/>
            <person name="Wakazuki S."/>
            <person name="Weng J.K."/>
            <person name="Willats W.W."/>
            <person name="Wipf D."/>
            <person name="Wolf P.G."/>
            <person name="Yang L."/>
            <person name="Zimmer A.D."/>
            <person name="Zhu Q."/>
            <person name="Mitros T."/>
            <person name="Hellsten U."/>
            <person name="Loque D."/>
            <person name="Otillar R."/>
            <person name="Salamov A."/>
            <person name="Schmutz J."/>
            <person name="Shapiro H."/>
            <person name="Lindquist E."/>
            <person name="Lucas S."/>
            <person name="Rokhsar D."/>
            <person name="Grigoriev I.V."/>
        </authorList>
    </citation>
    <scope>NUCLEOTIDE SEQUENCE [LARGE SCALE GENOMIC DNA]</scope>
</reference>
<dbReference type="Pfam" id="PF00145">
    <property type="entry name" value="DNA_methylase"/>
    <property type="match status" value="1"/>
</dbReference>
<evidence type="ECO:0000313" key="13">
    <source>
        <dbReference type="EMBL" id="EFJ08130.1"/>
    </source>
</evidence>
<evidence type="ECO:0000256" key="5">
    <source>
        <dbReference type="ARBA" id="ARBA00022691"/>
    </source>
</evidence>
<dbReference type="PANTHER" id="PTHR10629">
    <property type="entry name" value="CYTOSINE-SPECIFIC METHYLTRANSFERASE"/>
    <property type="match status" value="1"/>
</dbReference>
<dbReference type="GO" id="GO:0032259">
    <property type="term" value="P:methylation"/>
    <property type="evidence" value="ECO:0007669"/>
    <property type="project" value="UniProtKB-KW"/>
</dbReference>
<evidence type="ECO:0000256" key="3">
    <source>
        <dbReference type="ARBA" id="ARBA00022603"/>
    </source>
</evidence>
<keyword evidence="6" id="KW-0238">DNA-binding</keyword>
<dbReference type="InterPro" id="IPR043151">
    <property type="entry name" value="BAH_sf"/>
</dbReference>
<dbReference type="InParanoid" id="D8T5E8"/>
<dbReference type="GO" id="GO:0003886">
    <property type="term" value="F:DNA (cytosine-5-)-methyltransferase activity"/>
    <property type="evidence" value="ECO:0000318"/>
    <property type="project" value="GO_Central"/>
</dbReference>
<feature type="domain" description="Chromo" evidence="11">
    <location>
        <begin position="471"/>
        <end position="537"/>
    </location>
</feature>
<keyword evidence="4 9" id="KW-0808">Transferase</keyword>
<dbReference type="InterPro" id="IPR016197">
    <property type="entry name" value="Chromo-like_dom_sf"/>
</dbReference>
<dbReference type="PROSITE" id="PS51679">
    <property type="entry name" value="SAM_MT_C5"/>
    <property type="match status" value="1"/>
</dbReference>
<dbReference type="GO" id="GO:0003682">
    <property type="term" value="F:chromatin binding"/>
    <property type="evidence" value="ECO:0007669"/>
    <property type="project" value="InterPro"/>
</dbReference>
<keyword evidence="3 9" id="KW-0489">Methyltransferase</keyword>
<dbReference type="InterPro" id="IPR001025">
    <property type="entry name" value="BAH_dom"/>
</dbReference>
<dbReference type="CDD" id="cd18635">
    <property type="entry name" value="CD_CMT3_like"/>
    <property type="match status" value="1"/>
</dbReference>
<dbReference type="Gramene" id="EFJ08130">
    <property type="protein sequence ID" value="EFJ08130"/>
    <property type="gene ID" value="SELMODRAFT_132507"/>
</dbReference>
<evidence type="ECO:0000313" key="14">
    <source>
        <dbReference type="Proteomes" id="UP000001514"/>
    </source>
</evidence>
<dbReference type="PROSITE" id="PS51038">
    <property type="entry name" value="BAH"/>
    <property type="match status" value="1"/>
</dbReference>
<dbReference type="InterPro" id="IPR023780">
    <property type="entry name" value="Chromo_domain"/>
</dbReference>
<dbReference type="GO" id="GO:0003677">
    <property type="term" value="F:DNA binding"/>
    <property type="evidence" value="ECO:0000318"/>
    <property type="project" value="GO_Central"/>
</dbReference>